<dbReference type="InterPro" id="IPR036873">
    <property type="entry name" value="Rhodanese-like_dom_sf"/>
</dbReference>
<keyword evidence="1" id="KW-0560">Oxidoreductase</keyword>
<organism evidence="4 6">
    <name type="scientific">Salinicoccus halodurans</name>
    <dbReference type="NCBI Taxonomy" id="407035"/>
    <lineage>
        <taxon>Bacteria</taxon>
        <taxon>Bacillati</taxon>
        <taxon>Bacillota</taxon>
        <taxon>Bacilli</taxon>
        <taxon>Bacillales</taxon>
        <taxon>Staphylococcaceae</taxon>
        <taxon>Salinicoccus</taxon>
    </lineage>
</organism>
<dbReference type="AlphaFoldDB" id="A0A0F7HI15"/>
<dbReference type="Gene3D" id="3.40.250.10">
    <property type="entry name" value="Rhodanese-like domain"/>
    <property type="match status" value="1"/>
</dbReference>
<keyword evidence="5" id="KW-1185">Reference proteome</keyword>
<gene>
    <name evidence="1" type="primary">trhO</name>
    <name evidence="3" type="ORF">AAT16_02215</name>
    <name evidence="4" type="ORF">SAMN05216235_2082</name>
</gene>
<evidence type="ECO:0000256" key="1">
    <source>
        <dbReference type="HAMAP-Rule" id="MF_00469"/>
    </source>
</evidence>
<comment type="similarity">
    <text evidence="1">Belongs to the TrhO family.</text>
</comment>
<dbReference type="InterPro" id="IPR022111">
    <property type="entry name" value="Rhodanese_C"/>
</dbReference>
<dbReference type="InterPro" id="IPR040503">
    <property type="entry name" value="TRHO_N"/>
</dbReference>
<reference evidence="5" key="2">
    <citation type="submission" date="2015-04" db="EMBL/GenBank/DDBJ databases">
        <title>Complete genome sequence of Salinicoccus halodurans strain H3B36, isolated from the Qaidam basin of China.</title>
        <authorList>
            <person name="Ma Y."/>
            <person name="Jiang K."/>
            <person name="Xue Y."/>
        </authorList>
    </citation>
    <scope>NUCLEOTIDE SEQUENCE [LARGE SCALE GENOMIC DNA]</scope>
    <source>
        <strain evidence="5">H3B36</strain>
    </source>
</reference>
<reference evidence="4 6" key="3">
    <citation type="submission" date="2016-10" db="EMBL/GenBank/DDBJ databases">
        <authorList>
            <person name="Varghese N."/>
            <person name="Submissions S."/>
        </authorList>
    </citation>
    <scope>NUCLEOTIDE SEQUENCE [LARGE SCALE GENOMIC DNA]</scope>
    <source>
        <strain evidence="4 6">CGMCC 1.6501</strain>
    </source>
</reference>
<dbReference type="KEGG" id="shv:AAT16_02215"/>
<evidence type="ECO:0000313" key="5">
    <source>
        <dbReference type="Proteomes" id="UP000034029"/>
    </source>
</evidence>
<dbReference type="Pfam" id="PF00581">
    <property type="entry name" value="Rhodanese"/>
    <property type="match status" value="1"/>
</dbReference>
<reference evidence="3 5" key="1">
    <citation type="journal article" date="2015" name="Int. J. Syst. Evol. Microbiol.">
        <title>Complete genome sequence of Salinicoccus halodurans H3B36, isolated from the Qaidam Basin in China.</title>
        <authorList>
            <person name="Jiang K."/>
            <person name="Xue Y."/>
            <person name="Ma Y."/>
        </authorList>
    </citation>
    <scope>NUCLEOTIDE SEQUENCE [LARGE SCALE GENOMIC DNA]</scope>
    <source>
        <strain evidence="3 5">H3B36</strain>
    </source>
</reference>
<dbReference type="EC" id="1.14.-.-" evidence="1"/>
<proteinExistence type="inferred from homology"/>
<evidence type="ECO:0000313" key="6">
    <source>
        <dbReference type="Proteomes" id="UP000183090"/>
    </source>
</evidence>
<dbReference type="CDD" id="cd01518">
    <property type="entry name" value="RHOD_YceA"/>
    <property type="match status" value="1"/>
</dbReference>
<dbReference type="SUPFAM" id="SSF52821">
    <property type="entry name" value="Rhodanese/Cell cycle control phosphatase"/>
    <property type="match status" value="1"/>
</dbReference>
<feature type="domain" description="Rhodanese" evidence="2">
    <location>
        <begin position="123"/>
        <end position="217"/>
    </location>
</feature>
<keyword evidence="1" id="KW-0819">tRNA processing</keyword>
<dbReference type="InterPro" id="IPR020936">
    <property type="entry name" value="TrhO"/>
</dbReference>
<dbReference type="NCBIfam" id="NF001135">
    <property type="entry name" value="PRK00142.1-3"/>
    <property type="match status" value="1"/>
</dbReference>
<dbReference type="Pfam" id="PF12368">
    <property type="entry name" value="Rhodanese_C"/>
    <property type="match status" value="1"/>
</dbReference>
<dbReference type="PANTHER" id="PTHR43268:SF3">
    <property type="entry name" value="RHODANESE-LIKE DOMAIN-CONTAINING PROTEIN 7-RELATED"/>
    <property type="match status" value="1"/>
</dbReference>
<comment type="catalytic activity">
    <reaction evidence="1">
        <text>uridine(34) in tRNA + AH2 + O2 = 5-hydroxyuridine(34) in tRNA + A + H2O</text>
        <dbReference type="Rhea" id="RHEA:64224"/>
        <dbReference type="Rhea" id="RHEA-COMP:11727"/>
        <dbReference type="Rhea" id="RHEA-COMP:13381"/>
        <dbReference type="ChEBI" id="CHEBI:13193"/>
        <dbReference type="ChEBI" id="CHEBI:15377"/>
        <dbReference type="ChEBI" id="CHEBI:15379"/>
        <dbReference type="ChEBI" id="CHEBI:17499"/>
        <dbReference type="ChEBI" id="CHEBI:65315"/>
        <dbReference type="ChEBI" id="CHEBI:136877"/>
    </reaction>
</comment>
<dbReference type="EMBL" id="FOTB01000004">
    <property type="protein sequence ID" value="SFK85052.1"/>
    <property type="molecule type" value="Genomic_DNA"/>
</dbReference>
<dbReference type="PROSITE" id="PS50206">
    <property type="entry name" value="RHODANESE_3"/>
    <property type="match status" value="1"/>
</dbReference>
<sequence>MEYQVLLYYYYTDIEDPAEFSAEHLELCKSMNLKGRILVAGEGINGTVSGTVEDTEKYKEYMENHPLFNGIVFKIDPSEGHAFKKMHVRPRQELVNLSLEEDIDPRELTGEYLEPAEFLKQMQDHNTIVLDARNTYEYDVGHFRGAIRPDVETFRDLPEWVEENREMLEGKRILTYCTGGIRCEKFSGWLKREGFEDVGQLHGGIATYGKDPEAKGQNWDGMMYVFDERLTVPVNQVEHTVVGKDHFDGTPCERYINCADPDCNAQILASKENEDKHLGGCSIECTKSPRNRYVIENKLSSEFVREQIQKLEEEYYAK</sequence>
<dbReference type="RefSeq" id="WP_046789325.1">
    <property type="nucleotide sequence ID" value="NZ_CP011366.1"/>
</dbReference>
<dbReference type="PANTHER" id="PTHR43268">
    <property type="entry name" value="THIOSULFATE SULFURTRANSFERASE/RHODANESE-LIKE DOMAIN-CONTAINING PROTEIN 2"/>
    <property type="match status" value="1"/>
</dbReference>
<evidence type="ECO:0000313" key="3">
    <source>
        <dbReference type="EMBL" id="AKG73133.1"/>
    </source>
</evidence>
<protein>
    <recommendedName>
        <fullName evidence="1">tRNA uridine(34) hydroxylase</fullName>
        <ecNumber evidence="1">1.14.-.-</ecNumber>
    </recommendedName>
    <alternativeName>
        <fullName evidence="1">tRNA hydroxylation protein O</fullName>
    </alternativeName>
</protein>
<accession>A0A0F7HI15</accession>
<dbReference type="OrthoDB" id="9778326at2"/>
<dbReference type="InterPro" id="IPR001763">
    <property type="entry name" value="Rhodanese-like_dom"/>
</dbReference>
<dbReference type="SMART" id="SM00450">
    <property type="entry name" value="RHOD"/>
    <property type="match status" value="1"/>
</dbReference>
<evidence type="ECO:0000313" key="4">
    <source>
        <dbReference type="EMBL" id="SFK85052.1"/>
    </source>
</evidence>
<dbReference type="GO" id="GO:0006400">
    <property type="term" value="P:tRNA modification"/>
    <property type="evidence" value="ECO:0007669"/>
    <property type="project" value="UniProtKB-UniRule"/>
</dbReference>
<dbReference type="HAMAP" id="MF_00469">
    <property type="entry name" value="TrhO"/>
    <property type="match status" value="1"/>
</dbReference>
<name>A0A0F7HI15_9STAP</name>
<dbReference type="Proteomes" id="UP000034029">
    <property type="component" value="Chromosome"/>
</dbReference>
<dbReference type="GO" id="GO:0016705">
    <property type="term" value="F:oxidoreductase activity, acting on paired donors, with incorporation or reduction of molecular oxygen"/>
    <property type="evidence" value="ECO:0007669"/>
    <property type="project" value="UniProtKB-UniRule"/>
</dbReference>
<dbReference type="EMBL" id="CP011366">
    <property type="protein sequence ID" value="AKG73133.1"/>
    <property type="molecule type" value="Genomic_DNA"/>
</dbReference>
<evidence type="ECO:0000259" key="2">
    <source>
        <dbReference type="PROSITE" id="PS50206"/>
    </source>
</evidence>
<dbReference type="Proteomes" id="UP000183090">
    <property type="component" value="Unassembled WGS sequence"/>
</dbReference>
<comment type="function">
    <text evidence="1">Catalyzes oxygen-dependent 5-hydroxyuridine (ho5U) modification at position 34 in tRNAs.</text>
</comment>
<dbReference type="Gene3D" id="3.30.70.100">
    <property type="match status" value="1"/>
</dbReference>
<dbReference type="Pfam" id="PF17773">
    <property type="entry name" value="UPF0176_N"/>
    <property type="match status" value="1"/>
</dbReference>